<dbReference type="GO" id="GO:0044604">
    <property type="term" value="F:ABC-type phytochelatin transporter activity"/>
    <property type="evidence" value="ECO:0007669"/>
    <property type="project" value="EnsemblFungi"/>
</dbReference>
<evidence type="ECO:0000256" key="7">
    <source>
        <dbReference type="ARBA" id="ARBA00023136"/>
    </source>
</evidence>
<keyword evidence="14" id="KW-1185">Reference proteome</keyword>
<evidence type="ECO:0000256" key="6">
    <source>
        <dbReference type="ARBA" id="ARBA00022989"/>
    </source>
</evidence>
<feature type="transmembrane region" description="Helical" evidence="10">
    <location>
        <begin position="559"/>
        <end position="583"/>
    </location>
</feature>
<feature type="region of interest" description="Disordered" evidence="9">
    <location>
        <begin position="981"/>
        <end position="1005"/>
    </location>
</feature>
<organism evidence="13 14">
    <name type="scientific">Uncinula necator</name>
    <name type="common">Grape powdery mildew</name>
    <dbReference type="NCBI Taxonomy" id="52586"/>
    <lineage>
        <taxon>Eukaryota</taxon>
        <taxon>Fungi</taxon>
        <taxon>Dikarya</taxon>
        <taxon>Ascomycota</taxon>
        <taxon>Pezizomycotina</taxon>
        <taxon>Leotiomycetes</taxon>
        <taxon>Erysiphales</taxon>
        <taxon>Erysiphaceae</taxon>
        <taxon>Erysiphe</taxon>
    </lineage>
</organism>
<evidence type="ECO:0000256" key="8">
    <source>
        <dbReference type="ARBA" id="ARBA00024363"/>
    </source>
</evidence>
<dbReference type="PROSITE" id="PS50929">
    <property type="entry name" value="ABC_TM1F"/>
    <property type="match status" value="1"/>
</dbReference>
<dbReference type="GO" id="GO:0005524">
    <property type="term" value="F:ATP binding"/>
    <property type="evidence" value="ECO:0007669"/>
    <property type="project" value="UniProtKB-KW"/>
</dbReference>
<comment type="subcellular location">
    <subcellularLocation>
        <location evidence="1">Membrane</location>
        <topology evidence="1">Multi-pass membrane protein</topology>
    </subcellularLocation>
</comment>
<evidence type="ECO:0000256" key="9">
    <source>
        <dbReference type="SAM" id="MobiDB-lite"/>
    </source>
</evidence>
<comment type="similarity">
    <text evidence="8">Belongs to the ABC transporter superfamily. ABCB family. Heavy Metal importer (TC 3.A.1.210) subfamily.</text>
</comment>
<dbReference type="SMART" id="SM00382">
    <property type="entry name" value="AAA"/>
    <property type="match status" value="1"/>
</dbReference>
<dbReference type="GO" id="GO:0036249">
    <property type="term" value="P:cadmium ion import into vacuole"/>
    <property type="evidence" value="ECO:0007669"/>
    <property type="project" value="EnsemblFungi"/>
</dbReference>
<reference evidence="13 14" key="1">
    <citation type="journal article" date="2014" name="BMC Genomics">
        <title>Adaptive genomic structural variation in the grape powdery mildew pathogen, Erysiphe necator.</title>
        <authorList>
            <person name="Jones L."/>
            <person name="Riaz S."/>
            <person name="Morales-Cruz A."/>
            <person name="Amrine K.C."/>
            <person name="McGuire B."/>
            <person name="Gubler W.D."/>
            <person name="Walker M.A."/>
            <person name="Cantu D."/>
        </authorList>
    </citation>
    <scope>NUCLEOTIDE SEQUENCE [LARGE SCALE GENOMIC DNA]</scope>
    <source>
        <strain evidence="14">c</strain>
    </source>
</reference>
<dbReference type="InterPro" id="IPR003593">
    <property type="entry name" value="AAA+_ATPase"/>
</dbReference>
<gene>
    <name evidence="13" type="ORF">EV44_g2727</name>
</gene>
<dbReference type="CDD" id="cd18583">
    <property type="entry name" value="ABC_6TM_HMT1"/>
    <property type="match status" value="1"/>
</dbReference>
<dbReference type="InterPro" id="IPR003439">
    <property type="entry name" value="ABC_transporter-like_ATP-bd"/>
</dbReference>
<feature type="transmembrane region" description="Helical" evidence="10">
    <location>
        <begin position="330"/>
        <end position="353"/>
    </location>
</feature>
<keyword evidence="4" id="KW-0547">Nucleotide-binding</keyword>
<dbReference type="CDD" id="cd03253">
    <property type="entry name" value="ABCC_ATM1_transporter"/>
    <property type="match status" value="1"/>
</dbReference>
<evidence type="ECO:0000256" key="1">
    <source>
        <dbReference type="ARBA" id="ARBA00004141"/>
    </source>
</evidence>
<name>A0A0B1P6A6_UNCNE</name>
<evidence type="ECO:0000256" key="3">
    <source>
        <dbReference type="ARBA" id="ARBA00022692"/>
    </source>
</evidence>
<dbReference type="PANTHER" id="PTHR24221:SF651">
    <property type="entry name" value="HEAVY METAL TOLERANCE PROTEIN"/>
    <property type="match status" value="1"/>
</dbReference>
<dbReference type="Gene3D" id="3.40.50.300">
    <property type="entry name" value="P-loop containing nucleotide triphosphate hydrolases"/>
    <property type="match status" value="1"/>
</dbReference>
<evidence type="ECO:0000256" key="4">
    <source>
        <dbReference type="ARBA" id="ARBA00022741"/>
    </source>
</evidence>
<dbReference type="PANTHER" id="PTHR24221">
    <property type="entry name" value="ATP-BINDING CASSETTE SUB-FAMILY B"/>
    <property type="match status" value="1"/>
</dbReference>
<feature type="region of interest" description="Disordered" evidence="9">
    <location>
        <begin position="953"/>
        <end position="972"/>
    </location>
</feature>
<keyword evidence="2" id="KW-0813">Transport</keyword>
<feature type="transmembrane region" description="Helical" evidence="10">
    <location>
        <begin position="165"/>
        <end position="185"/>
    </location>
</feature>
<dbReference type="GO" id="GO:0000329">
    <property type="term" value="C:fungal-type vacuole membrane"/>
    <property type="evidence" value="ECO:0007669"/>
    <property type="project" value="EnsemblFungi"/>
</dbReference>
<protein>
    <submittedName>
        <fullName evidence="13">Putative mitochondrial inner membrane atp-binding cassette transporter</fullName>
    </submittedName>
</protein>
<dbReference type="InterPro" id="IPR036640">
    <property type="entry name" value="ABC1_TM_sf"/>
</dbReference>
<feature type="domain" description="ABC transporter" evidence="11">
    <location>
        <begin position="655"/>
        <end position="889"/>
    </location>
</feature>
<dbReference type="GO" id="GO:0098849">
    <property type="term" value="P:cellular detoxification of cadmium ion"/>
    <property type="evidence" value="ECO:0007669"/>
    <property type="project" value="EnsemblFungi"/>
</dbReference>
<dbReference type="STRING" id="52586.A0A0B1P6A6"/>
<dbReference type="Pfam" id="PF00664">
    <property type="entry name" value="ABC_membrane"/>
    <property type="match status" value="1"/>
</dbReference>
<evidence type="ECO:0000313" key="13">
    <source>
        <dbReference type="EMBL" id="KHJ32481.1"/>
    </source>
</evidence>
<keyword evidence="7 10" id="KW-0472">Membrane</keyword>
<dbReference type="InterPro" id="IPR011527">
    <property type="entry name" value="ABC1_TM_dom"/>
</dbReference>
<feature type="region of interest" description="Disordered" evidence="9">
    <location>
        <begin position="915"/>
        <end position="936"/>
    </location>
</feature>
<keyword evidence="6 10" id="KW-1133">Transmembrane helix</keyword>
<dbReference type="EMBL" id="JNVN01002050">
    <property type="protein sequence ID" value="KHJ32481.1"/>
    <property type="molecule type" value="Genomic_DNA"/>
</dbReference>
<feature type="transmembrane region" description="Helical" evidence="10">
    <location>
        <begin position="134"/>
        <end position="153"/>
    </location>
</feature>
<dbReference type="SUPFAM" id="SSF90123">
    <property type="entry name" value="ABC transporter transmembrane region"/>
    <property type="match status" value="1"/>
</dbReference>
<dbReference type="GO" id="GO:0016887">
    <property type="term" value="F:ATP hydrolysis activity"/>
    <property type="evidence" value="ECO:0007669"/>
    <property type="project" value="InterPro"/>
</dbReference>
<dbReference type="InterPro" id="IPR027417">
    <property type="entry name" value="P-loop_NTPase"/>
</dbReference>
<feature type="transmembrane region" description="Helical" evidence="10">
    <location>
        <begin position="35"/>
        <end position="56"/>
    </location>
</feature>
<dbReference type="Pfam" id="PF00005">
    <property type="entry name" value="ABC_tran"/>
    <property type="match status" value="1"/>
</dbReference>
<accession>A0A0B1P6A6</accession>
<evidence type="ECO:0000256" key="5">
    <source>
        <dbReference type="ARBA" id="ARBA00022840"/>
    </source>
</evidence>
<keyword evidence="3 10" id="KW-0812">Transmembrane</keyword>
<dbReference type="OMA" id="YYGAEHY"/>
<feature type="transmembrane region" description="Helical" evidence="10">
    <location>
        <begin position="97"/>
        <end position="122"/>
    </location>
</feature>
<feature type="transmembrane region" description="Helical" evidence="10">
    <location>
        <begin position="447"/>
        <end position="470"/>
    </location>
</feature>
<dbReference type="GO" id="GO:0036246">
    <property type="term" value="P:phytochelatin 2 import into vacuole"/>
    <property type="evidence" value="ECO:0007669"/>
    <property type="project" value="EnsemblFungi"/>
</dbReference>
<sequence>MEYSETAFGQTLNSSTGSEIAAVTLLNSIRYHSSWLLFVIFAIAFLVNSILLGEVLEKKNECIRLGPEGKPLPPSSKASEECLRKQKALDFDTPRKLIFLCLSIGVIATFITNGVLIISHALSRHDGWWCGKSTGVYICASTFFYCVILLSLIDSSPSPNIAHQITWIVAVTIEIVLFSLSVSIYNSPQKYLNSFNENNQKVLREQKNWNASELVCYGTRVVFLILQVGLYILFSLERKIKLKKKNKGHNEEYSPLLGNGSLNGALPSDESDSISHHRNAEEIAAIDQLAEKPGFYKPEKIPERNWWEYLRGYALFFPYIWPSKSIRLQATVVVCFLLLLGQRVVNIIVPLQIGKVTDHLTNREHASSISVPWSSIFFMILFKFLQGSSGILGIIRQVLWIPIAQYSYGALTTASFEHVHGLSLDFHLSKRTGEVISALNKGGAINVFLENITFQVFPMVFDLCVGIFYFGLAFDAYYAIIVAILTFTYMYVTIRVASWRSNQRRKMTNLSREEDAVKTDSLMSYETVKYFNAEVFEFNRYRQAVCDVQKMEVSVYLSMNILVVIQYVIFLAGLLVTSIIAAYQVTTHVRQVGDFVTLLTYMSQLQGPLNYFGTFYRGMQNSMINSERLLDLFKQSPSVVDEPKAIKLPSCKGHIRFENVKFSYDHRKPALNGLTFNCPPGTTTALVGESGGGKSTVFRLLFRFYNAESGIIEIDGHNVKEIKIESLRSHIGVVPQDTILFNETVMYNLRYANQNATDEEVYEACRAASIHDKIMAFPDGYNTKVGERGLRLSGGEKQRVAIARAIIKNPKIILLDEATAALDSETEQNIQKSLKTLSQGRTMLVIAHRLSTITTADQILVLHAGKVVEVGNHLDLLVLKGRYYNMWKKQIRAEQAMEQAAIAMAKAHALVAARDQCPGSSGNEESLSEDTSEHEGANKQYVTKLVDNCNETSQQDQKVMHVSNNIKSNSVSDDRGYLMKKQVNVDSNMEHIKSDESADDESSNP</sequence>
<proteinExistence type="inferred from homology"/>
<evidence type="ECO:0000256" key="10">
    <source>
        <dbReference type="SAM" id="Phobius"/>
    </source>
</evidence>
<dbReference type="SUPFAM" id="SSF52540">
    <property type="entry name" value="P-loop containing nucleoside triphosphate hydrolases"/>
    <property type="match status" value="1"/>
</dbReference>
<feature type="transmembrane region" description="Helical" evidence="10">
    <location>
        <begin position="373"/>
        <end position="395"/>
    </location>
</feature>
<keyword evidence="5 13" id="KW-0067">ATP-binding</keyword>
<dbReference type="PROSITE" id="PS50893">
    <property type="entry name" value="ABC_TRANSPORTER_2"/>
    <property type="match status" value="1"/>
</dbReference>
<feature type="compositionally biased region" description="Polar residues" evidence="9">
    <location>
        <begin position="953"/>
        <end position="971"/>
    </location>
</feature>
<dbReference type="FunFam" id="1.20.1560.10:FF:000050">
    <property type="entry name" value="Vacuolar ABC heavy metal transporter (Hmt1)"/>
    <property type="match status" value="1"/>
</dbReference>
<evidence type="ECO:0000256" key="2">
    <source>
        <dbReference type="ARBA" id="ARBA00022448"/>
    </source>
</evidence>
<feature type="domain" description="ABC transmembrane type-1" evidence="12">
    <location>
        <begin position="333"/>
        <end position="621"/>
    </location>
</feature>
<comment type="caution">
    <text evidence="13">The sequence shown here is derived from an EMBL/GenBank/DDBJ whole genome shotgun (WGS) entry which is preliminary data.</text>
</comment>
<dbReference type="PROSITE" id="PS00211">
    <property type="entry name" value="ABC_TRANSPORTER_1"/>
    <property type="match status" value="1"/>
</dbReference>
<dbReference type="GO" id="GO:0071996">
    <property type="term" value="P:glutathione transmembrane import into vacuole"/>
    <property type="evidence" value="ECO:0007669"/>
    <property type="project" value="EnsemblFungi"/>
</dbReference>
<dbReference type="InterPro" id="IPR017871">
    <property type="entry name" value="ABC_transporter-like_CS"/>
</dbReference>
<feature type="transmembrane region" description="Helical" evidence="10">
    <location>
        <begin position="476"/>
        <end position="497"/>
    </location>
</feature>
<dbReference type="AlphaFoldDB" id="A0A0B1P6A6"/>
<dbReference type="HOGENOM" id="CLU_000604_6_1_1"/>
<dbReference type="FunFam" id="3.40.50.300:FF:000186">
    <property type="entry name" value="ATP-binding cassette sub-family B member 7, mitochondrial"/>
    <property type="match status" value="1"/>
</dbReference>
<dbReference type="InterPro" id="IPR039421">
    <property type="entry name" value="Type_1_exporter"/>
</dbReference>
<dbReference type="Gene3D" id="1.20.1560.10">
    <property type="entry name" value="ABC transporter type 1, transmembrane domain"/>
    <property type="match status" value="1"/>
</dbReference>
<evidence type="ECO:0000259" key="11">
    <source>
        <dbReference type="PROSITE" id="PS50893"/>
    </source>
</evidence>
<feature type="transmembrane region" description="Helical" evidence="10">
    <location>
        <begin position="217"/>
        <end position="236"/>
    </location>
</feature>
<dbReference type="Proteomes" id="UP000030854">
    <property type="component" value="Unassembled WGS sequence"/>
</dbReference>
<evidence type="ECO:0000313" key="14">
    <source>
        <dbReference type="Proteomes" id="UP000030854"/>
    </source>
</evidence>
<evidence type="ECO:0000259" key="12">
    <source>
        <dbReference type="PROSITE" id="PS50929"/>
    </source>
</evidence>